<reference evidence="2" key="1">
    <citation type="submission" date="2017-10" db="EMBL/GenBank/DDBJ databases">
        <title>Rapid genome shrinkage in a self-fertile nematode reveals novel sperm competition proteins.</title>
        <authorList>
            <person name="Yin D."/>
            <person name="Schwarz E.M."/>
            <person name="Thomas C.G."/>
            <person name="Felde R.L."/>
            <person name="Korf I.F."/>
            <person name="Cutter A.D."/>
            <person name="Schartner C.M."/>
            <person name="Ralston E.J."/>
            <person name="Meyer B.J."/>
            <person name="Haag E.S."/>
        </authorList>
    </citation>
    <scope>NUCLEOTIDE SEQUENCE [LARGE SCALE GENOMIC DNA]</scope>
    <source>
        <strain evidence="2">JU1422</strain>
    </source>
</reference>
<sequence length="181" mass="21097">MLLLLINKSMKSSWTICKPTSSLLLHMLHYLQLTKKMKETKTTSRSDTMKMNTILKLVFESDQHLLDQLASLDPSLHVRICKKTTISILKRTTMCHPRLRDHLAPLEHMEIRSSDQWTRFHSPHALPLVPKHYITMKFNQRKRTKRENLGTPIDQDVHMKKVASYSGISCTRDVTLFSPFT</sequence>
<keyword evidence="2" id="KW-1185">Reference proteome</keyword>
<name>A0A2G5SYG7_9PELO</name>
<dbReference type="Proteomes" id="UP000230233">
    <property type="component" value="Chromosome X"/>
</dbReference>
<comment type="caution">
    <text evidence="1">The sequence shown here is derived from an EMBL/GenBank/DDBJ whole genome shotgun (WGS) entry which is preliminary data.</text>
</comment>
<accession>A0A2G5SYG7</accession>
<dbReference type="EMBL" id="PDUG01000006">
    <property type="protein sequence ID" value="PIC20080.1"/>
    <property type="molecule type" value="Genomic_DNA"/>
</dbReference>
<organism evidence="1 2">
    <name type="scientific">Caenorhabditis nigoni</name>
    <dbReference type="NCBI Taxonomy" id="1611254"/>
    <lineage>
        <taxon>Eukaryota</taxon>
        <taxon>Metazoa</taxon>
        <taxon>Ecdysozoa</taxon>
        <taxon>Nematoda</taxon>
        <taxon>Chromadorea</taxon>
        <taxon>Rhabditida</taxon>
        <taxon>Rhabditina</taxon>
        <taxon>Rhabditomorpha</taxon>
        <taxon>Rhabditoidea</taxon>
        <taxon>Rhabditidae</taxon>
        <taxon>Peloderinae</taxon>
        <taxon>Caenorhabditis</taxon>
    </lineage>
</organism>
<proteinExistence type="predicted"/>
<gene>
    <name evidence="1" type="primary">Cnig_chr_X.g25396</name>
    <name evidence="1" type="ORF">B9Z55_025396</name>
</gene>
<evidence type="ECO:0000313" key="1">
    <source>
        <dbReference type="EMBL" id="PIC20080.1"/>
    </source>
</evidence>
<evidence type="ECO:0000313" key="2">
    <source>
        <dbReference type="Proteomes" id="UP000230233"/>
    </source>
</evidence>
<dbReference type="AlphaFoldDB" id="A0A2G5SYG7"/>
<protein>
    <submittedName>
        <fullName evidence="1">Uncharacterized protein</fullName>
    </submittedName>
</protein>